<organism evidence="1 2">
    <name type="scientific">Pullulanibacillus pueri</name>
    <dbReference type="NCBI Taxonomy" id="1437324"/>
    <lineage>
        <taxon>Bacteria</taxon>
        <taxon>Bacillati</taxon>
        <taxon>Bacillota</taxon>
        <taxon>Bacilli</taxon>
        <taxon>Bacillales</taxon>
        <taxon>Sporolactobacillaceae</taxon>
        <taxon>Pullulanibacillus</taxon>
    </lineage>
</organism>
<keyword evidence="2" id="KW-1185">Reference proteome</keyword>
<comment type="caution">
    <text evidence="1">The sequence shown here is derived from an EMBL/GenBank/DDBJ whole genome shotgun (WGS) entry which is preliminary data.</text>
</comment>
<proteinExistence type="predicted"/>
<protein>
    <submittedName>
        <fullName evidence="1">Uncharacterized protein</fullName>
    </submittedName>
</protein>
<dbReference type="EMBL" id="BMFV01000069">
    <property type="protein sequence ID" value="GGH89117.1"/>
    <property type="molecule type" value="Genomic_DNA"/>
</dbReference>
<reference evidence="1" key="2">
    <citation type="submission" date="2020-09" db="EMBL/GenBank/DDBJ databases">
        <authorList>
            <person name="Sun Q."/>
            <person name="Zhou Y."/>
        </authorList>
    </citation>
    <scope>NUCLEOTIDE SEQUENCE</scope>
    <source>
        <strain evidence="1">CGMCC 1.12777</strain>
    </source>
</reference>
<dbReference type="AlphaFoldDB" id="A0A8J3A0Q0"/>
<accession>A0A8J3A0Q0</accession>
<reference evidence="1" key="1">
    <citation type="journal article" date="2014" name="Int. J. Syst. Evol. Microbiol.">
        <title>Complete genome sequence of Corynebacterium casei LMG S-19264T (=DSM 44701T), isolated from a smear-ripened cheese.</title>
        <authorList>
            <consortium name="US DOE Joint Genome Institute (JGI-PGF)"/>
            <person name="Walter F."/>
            <person name="Albersmeier A."/>
            <person name="Kalinowski J."/>
            <person name="Ruckert C."/>
        </authorList>
    </citation>
    <scope>NUCLEOTIDE SEQUENCE</scope>
    <source>
        <strain evidence="1">CGMCC 1.12777</strain>
    </source>
</reference>
<evidence type="ECO:0000313" key="2">
    <source>
        <dbReference type="Proteomes" id="UP000656813"/>
    </source>
</evidence>
<gene>
    <name evidence="1" type="ORF">GCM10007096_42980</name>
</gene>
<name>A0A8J3A0Q0_9BACL</name>
<dbReference type="Proteomes" id="UP000656813">
    <property type="component" value="Unassembled WGS sequence"/>
</dbReference>
<evidence type="ECO:0000313" key="1">
    <source>
        <dbReference type="EMBL" id="GGH89117.1"/>
    </source>
</evidence>
<sequence>MNIILEFLEFLNLAVHIPLLKKVNESDIGRNLKTLKKYQWFQNYLNNEKYKELIKHNKDVRKTIGRFNNHKLNKSSYNIKCQKKIHKVLLNVSYHK</sequence>